<proteinExistence type="predicted"/>
<evidence type="ECO:0000313" key="2">
    <source>
        <dbReference type="EMBL" id="KYN04338.1"/>
    </source>
</evidence>
<protein>
    <submittedName>
        <fullName evidence="2">Uncharacterized protein</fullName>
    </submittedName>
</protein>
<dbReference type="AlphaFoldDB" id="A0A195CUI1"/>
<keyword evidence="3" id="KW-1185">Reference proteome</keyword>
<reference evidence="2 3" key="1">
    <citation type="submission" date="2016-03" db="EMBL/GenBank/DDBJ databases">
        <title>Cyphomyrmex costatus WGS genome.</title>
        <authorList>
            <person name="Nygaard S."/>
            <person name="Hu H."/>
            <person name="Boomsma J."/>
            <person name="Zhang G."/>
        </authorList>
    </citation>
    <scope>NUCLEOTIDE SEQUENCE [LARGE SCALE GENOMIC DNA]</scope>
    <source>
        <strain evidence="2">MS0001</strain>
        <tissue evidence="2">Whole body</tissue>
    </source>
</reference>
<accession>A0A195CUI1</accession>
<dbReference type="EMBL" id="KQ977279">
    <property type="protein sequence ID" value="KYN04338.1"/>
    <property type="molecule type" value="Genomic_DNA"/>
</dbReference>
<feature type="non-terminal residue" evidence="2">
    <location>
        <position position="1"/>
    </location>
</feature>
<name>A0A195CUI1_9HYME</name>
<feature type="region of interest" description="Disordered" evidence="1">
    <location>
        <begin position="1"/>
        <end position="32"/>
    </location>
</feature>
<organism evidence="2 3">
    <name type="scientific">Cyphomyrmex costatus</name>
    <dbReference type="NCBI Taxonomy" id="456900"/>
    <lineage>
        <taxon>Eukaryota</taxon>
        <taxon>Metazoa</taxon>
        <taxon>Ecdysozoa</taxon>
        <taxon>Arthropoda</taxon>
        <taxon>Hexapoda</taxon>
        <taxon>Insecta</taxon>
        <taxon>Pterygota</taxon>
        <taxon>Neoptera</taxon>
        <taxon>Endopterygota</taxon>
        <taxon>Hymenoptera</taxon>
        <taxon>Apocrita</taxon>
        <taxon>Aculeata</taxon>
        <taxon>Formicoidea</taxon>
        <taxon>Formicidae</taxon>
        <taxon>Myrmicinae</taxon>
        <taxon>Cyphomyrmex</taxon>
    </lineage>
</organism>
<sequence>RKREKVAERKRVRPRGGTIENQGAKETKGWPENACGVSSGPTWLPLAASLALGLFSPFLSFLPSESFILKYLGRFEVTTLVQQFRT</sequence>
<evidence type="ECO:0000256" key="1">
    <source>
        <dbReference type="SAM" id="MobiDB-lite"/>
    </source>
</evidence>
<dbReference type="Proteomes" id="UP000078542">
    <property type="component" value="Unassembled WGS sequence"/>
</dbReference>
<evidence type="ECO:0000313" key="3">
    <source>
        <dbReference type="Proteomes" id="UP000078542"/>
    </source>
</evidence>
<gene>
    <name evidence="2" type="ORF">ALC62_05104</name>
</gene>